<proteinExistence type="predicted"/>
<dbReference type="InterPro" id="IPR000757">
    <property type="entry name" value="Beta-glucanase-like"/>
</dbReference>
<dbReference type="GO" id="GO:0005975">
    <property type="term" value="P:carbohydrate metabolic process"/>
    <property type="evidence" value="ECO:0007669"/>
    <property type="project" value="InterPro"/>
</dbReference>
<dbReference type="SUPFAM" id="SSF49899">
    <property type="entry name" value="Concanavalin A-like lectins/glucanases"/>
    <property type="match status" value="1"/>
</dbReference>
<accession>A0A167T5U4</accession>
<dbReference type="STRING" id="1081102.A0A167T5U4"/>
<name>A0A167T5U4_9HYPO</name>
<evidence type="ECO:0000313" key="3">
    <source>
        <dbReference type="EMBL" id="OAA60261.1"/>
    </source>
</evidence>
<dbReference type="InterPro" id="IPR013320">
    <property type="entry name" value="ConA-like_dom_sf"/>
</dbReference>
<dbReference type="OrthoDB" id="4781at2759"/>
<feature type="domain" description="GH16" evidence="2">
    <location>
        <begin position="116"/>
        <end position="517"/>
    </location>
</feature>
<dbReference type="Proteomes" id="UP000076874">
    <property type="component" value="Unassembled WGS sequence"/>
</dbReference>
<dbReference type="Gene3D" id="2.60.120.200">
    <property type="match status" value="1"/>
</dbReference>
<organism evidence="3 4">
    <name type="scientific">Niveomyces insectorum RCEF 264</name>
    <dbReference type="NCBI Taxonomy" id="1081102"/>
    <lineage>
        <taxon>Eukaryota</taxon>
        <taxon>Fungi</taxon>
        <taxon>Dikarya</taxon>
        <taxon>Ascomycota</taxon>
        <taxon>Pezizomycotina</taxon>
        <taxon>Sordariomycetes</taxon>
        <taxon>Hypocreomycetidae</taxon>
        <taxon>Hypocreales</taxon>
        <taxon>Cordycipitaceae</taxon>
        <taxon>Niveomyces</taxon>
    </lineage>
</organism>
<evidence type="ECO:0000259" key="2">
    <source>
        <dbReference type="PROSITE" id="PS51762"/>
    </source>
</evidence>
<dbReference type="GO" id="GO:0004553">
    <property type="term" value="F:hydrolase activity, hydrolyzing O-glycosyl compounds"/>
    <property type="evidence" value="ECO:0007669"/>
    <property type="project" value="InterPro"/>
</dbReference>
<feature type="region of interest" description="Disordered" evidence="1">
    <location>
        <begin position="1"/>
        <end position="86"/>
    </location>
</feature>
<evidence type="ECO:0000256" key="1">
    <source>
        <dbReference type="SAM" id="MobiDB-lite"/>
    </source>
</evidence>
<dbReference type="PROSITE" id="PS51762">
    <property type="entry name" value="GH16_2"/>
    <property type="match status" value="1"/>
</dbReference>
<feature type="compositionally biased region" description="Polar residues" evidence="1">
    <location>
        <begin position="29"/>
        <end position="39"/>
    </location>
</feature>
<dbReference type="Pfam" id="PF00722">
    <property type="entry name" value="Glyco_hydro_16"/>
    <property type="match status" value="1"/>
</dbReference>
<protein>
    <submittedName>
        <fullName evidence="3">Gram-negative bacteria-binding protein</fullName>
    </submittedName>
</protein>
<dbReference type="EMBL" id="AZHD01000009">
    <property type="protein sequence ID" value="OAA60261.1"/>
    <property type="molecule type" value="Genomic_DNA"/>
</dbReference>
<dbReference type="InterPro" id="IPR050546">
    <property type="entry name" value="Glycosyl_Hydrlase_16"/>
</dbReference>
<reference evidence="3 4" key="1">
    <citation type="journal article" date="2016" name="Genome Biol. Evol.">
        <title>Divergent and convergent evolution of fungal pathogenicity.</title>
        <authorList>
            <person name="Shang Y."/>
            <person name="Xiao G."/>
            <person name="Zheng P."/>
            <person name="Cen K."/>
            <person name="Zhan S."/>
            <person name="Wang C."/>
        </authorList>
    </citation>
    <scope>NUCLEOTIDE SEQUENCE [LARGE SCALE GENOMIC DNA]</scope>
    <source>
        <strain evidence="3 4">RCEF 264</strain>
    </source>
</reference>
<comment type="caution">
    <text evidence="3">The sequence shown here is derived from an EMBL/GenBank/DDBJ whole genome shotgun (WGS) entry which is preliminary data.</text>
</comment>
<evidence type="ECO:0000313" key="4">
    <source>
        <dbReference type="Proteomes" id="UP000076874"/>
    </source>
</evidence>
<feature type="compositionally biased region" description="Polar residues" evidence="1">
    <location>
        <begin position="77"/>
        <end position="86"/>
    </location>
</feature>
<keyword evidence="4" id="KW-1185">Reference proteome</keyword>
<dbReference type="PANTHER" id="PTHR10963:SF62">
    <property type="entry name" value="GLUCAN 1,3-BETA-GLUCOSIDASE"/>
    <property type="match status" value="1"/>
</dbReference>
<gene>
    <name evidence="3" type="ORF">SPI_05385</name>
</gene>
<sequence>MKEKGLSPSQTGPGPATENAPIEPEPSRHPSTQLPSVSLNDAADGKGNGVLHDGAESVRSAASAPGLHPGLDPLTSAVPTSRPPSTASFSVLGARFDEQAQRYFHSRRVRKGEVSKPWLGRKDPKEKWATIMPLIGILTGLAISGVLVWDGLRSVVTHKYCLVLSDDFSQGFRSDVWTKEVQVGGFGNGEFEQTTADDENVFVRDGKLWIMATLQDAALVEQDSVIDLAANGSCTSTAYADCVAATNTTAGNSSIVPPARSGRITTKTSASIRYGRVEVTARLPKGDWLWPAIWMMPVNDTYGAWPASGEIDLMESRGNNNSYVAGGGGYNIMSSALHWGPAPAYDAWWRTNNKRSALHTTFADGFNTFGLEWSDKYLFTYVNSRLLQALYINFDTPMWKRGNFPRDSAALAASSSIAKQGDSNNNNNTNSYTNVDNAWAQTGRPNTPFDTPFYLILNLAVGGTNGWFGDNEDGKPWLDGSDRAKLDFWNARDQWQPTWTQPQLEISKVQMWQQCDGNEEL</sequence>
<dbReference type="AlphaFoldDB" id="A0A167T5U4"/>
<dbReference type="PANTHER" id="PTHR10963">
    <property type="entry name" value="GLYCOSYL HYDROLASE-RELATED"/>
    <property type="match status" value="1"/>
</dbReference>